<dbReference type="InterPro" id="IPR023753">
    <property type="entry name" value="FAD/NAD-binding_dom"/>
</dbReference>
<dbReference type="PANTHER" id="PTHR48105">
    <property type="entry name" value="THIOREDOXIN REDUCTASE 1-RELATED-RELATED"/>
    <property type="match status" value="1"/>
</dbReference>
<dbReference type="InterPro" id="IPR050097">
    <property type="entry name" value="Ferredoxin-NADP_redctase_2"/>
</dbReference>
<protein>
    <recommendedName>
        <fullName evidence="1">Thioredoxin reductase</fullName>
    </recommendedName>
</protein>
<reference evidence="5" key="1">
    <citation type="submission" date="2020-09" db="EMBL/GenBank/DDBJ databases">
        <title>Genome seq and assembly of Tianweitania sp.</title>
        <authorList>
            <person name="Chhetri G."/>
        </authorList>
    </citation>
    <scope>NUCLEOTIDE SEQUENCE</scope>
    <source>
        <strain evidence="5">Rool2</strain>
    </source>
</reference>
<feature type="domain" description="FAD/NAD(P)-binding" evidence="4">
    <location>
        <begin position="4"/>
        <end position="57"/>
    </location>
</feature>
<organism evidence="5 6">
    <name type="scientific">Oryzicola mucosus</name>
    <dbReference type="NCBI Taxonomy" id="2767425"/>
    <lineage>
        <taxon>Bacteria</taxon>
        <taxon>Pseudomonadati</taxon>
        <taxon>Pseudomonadota</taxon>
        <taxon>Alphaproteobacteria</taxon>
        <taxon>Hyphomicrobiales</taxon>
        <taxon>Phyllobacteriaceae</taxon>
        <taxon>Oryzicola</taxon>
    </lineage>
</organism>
<gene>
    <name evidence="5" type="ORF">ICI42_18970</name>
</gene>
<comment type="caution">
    <text evidence="5">The sequence shown here is derived from an EMBL/GenBank/DDBJ whole genome shotgun (WGS) entry which is preliminary data.</text>
</comment>
<evidence type="ECO:0000259" key="4">
    <source>
        <dbReference type="Pfam" id="PF07992"/>
    </source>
</evidence>
<dbReference type="Proteomes" id="UP000643405">
    <property type="component" value="Unassembled WGS sequence"/>
</dbReference>
<evidence type="ECO:0000256" key="2">
    <source>
        <dbReference type="ARBA" id="ARBA00022630"/>
    </source>
</evidence>
<keyword evidence="2" id="KW-0285">Flavoprotein</keyword>
<evidence type="ECO:0000313" key="5">
    <source>
        <dbReference type="EMBL" id="MBD0416739.1"/>
    </source>
</evidence>
<dbReference type="Pfam" id="PF07992">
    <property type="entry name" value="Pyr_redox_2"/>
    <property type="match status" value="1"/>
</dbReference>
<dbReference type="PRINTS" id="PR00469">
    <property type="entry name" value="PNDRDTASEII"/>
</dbReference>
<keyword evidence="3" id="KW-0560">Oxidoreductase</keyword>
<dbReference type="AlphaFoldDB" id="A0A8J6TZV8"/>
<accession>A0A8J6TZV8</accession>
<evidence type="ECO:0000256" key="1">
    <source>
        <dbReference type="ARBA" id="ARBA00018719"/>
    </source>
</evidence>
<evidence type="ECO:0000256" key="3">
    <source>
        <dbReference type="ARBA" id="ARBA00023002"/>
    </source>
</evidence>
<name>A0A8J6TZV8_9HYPH</name>
<keyword evidence="6" id="KW-1185">Reference proteome</keyword>
<dbReference type="PRINTS" id="PR00368">
    <property type="entry name" value="FADPNR"/>
</dbReference>
<dbReference type="Gene3D" id="3.50.50.60">
    <property type="entry name" value="FAD/NAD(P)-binding domain"/>
    <property type="match status" value="2"/>
</dbReference>
<evidence type="ECO:0000313" key="6">
    <source>
        <dbReference type="Proteomes" id="UP000643405"/>
    </source>
</evidence>
<dbReference type="GO" id="GO:0016491">
    <property type="term" value="F:oxidoreductase activity"/>
    <property type="evidence" value="ECO:0007669"/>
    <property type="project" value="UniProtKB-KW"/>
</dbReference>
<dbReference type="InterPro" id="IPR036188">
    <property type="entry name" value="FAD/NAD-bd_sf"/>
</dbReference>
<dbReference type="EMBL" id="JACVVX010000007">
    <property type="protein sequence ID" value="MBD0416739.1"/>
    <property type="molecule type" value="Genomic_DNA"/>
</dbReference>
<proteinExistence type="predicted"/>
<sequence>MTTVDGVFIAIGHSPAVTFFGGQLRQKSNGYLWKEACSTRTSIPGVFAAGDVANDIYRPTATVADSAAWGSRSRKFLNSLEGKQQAA</sequence>
<dbReference type="SUPFAM" id="SSF51905">
    <property type="entry name" value="FAD/NAD(P)-binding domain"/>
    <property type="match status" value="1"/>
</dbReference>